<comment type="caution">
    <text evidence="1">The sequence shown here is derived from an EMBL/GenBank/DDBJ whole genome shotgun (WGS) entry which is preliminary data.</text>
</comment>
<accession>A0A5B7IEG5</accession>
<evidence type="ECO:0000313" key="2">
    <source>
        <dbReference type="Proteomes" id="UP000324222"/>
    </source>
</evidence>
<gene>
    <name evidence="1" type="ORF">E2C01_078497</name>
</gene>
<sequence length="61" mass="6524">MPLYRISTTSTTSTFTASITSNTSTKSTTCKSRIISPAGVLLAVRLVLFIDRAGLPLALMF</sequence>
<organism evidence="1 2">
    <name type="scientific">Portunus trituberculatus</name>
    <name type="common">Swimming crab</name>
    <name type="synonym">Neptunus trituberculatus</name>
    <dbReference type="NCBI Taxonomy" id="210409"/>
    <lineage>
        <taxon>Eukaryota</taxon>
        <taxon>Metazoa</taxon>
        <taxon>Ecdysozoa</taxon>
        <taxon>Arthropoda</taxon>
        <taxon>Crustacea</taxon>
        <taxon>Multicrustacea</taxon>
        <taxon>Malacostraca</taxon>
        <taxon>Eumalacostraca</taxon>
        <taxon>Eucarida</taxon>
        <taxon>Decapoda</taxon>
        <taxon>Pleocyemata</taxon>
        <taxon>Brachyura</taxon>
        <taxon>Eubrachyura</taxon>
        <taxon>Portunoidea</taxon>
        <taxon>Portunidae</taxon>
        <taxon>Portuninae</taxon>
        <taxon>Portunus</taxon>
    </lineage>
</organism>
<evidence type="ECO:0000313" key="1">
    <source>
        <dbReference type="EMBL" id="MPC83781.1"/>
    </source>
</evidence>
<dbReference type="AlphaFoldDB" id="A0A5B7IEG5"/>
<name>A0A5B7IEG5_PORTR</name>
<protein>
    <submittedName>
        <fullName evidence="1">Uncharacterized protein</fullName>
    </submittedName>
</protein>
<dbReference type="Proteomes" id="UP000324222">
    <property type="component" value="Unassembled WGS sequence"/>
</dbReference>
<reference evidence="1 2" key="1">
    <citation type="submission" date="2019-05" db="EMBL/GenBank/DDBJ databases">
        <title>Another draft genome of Portunus trituberculatus and its Hox gene families provides insights of decapod evolution.</title>
        <authorList>
            <person name="Jeong J.-H."/>
            <person name="Song I."/>
            <person name="Kim S."/>
            <person name="Choi T."/>
            <person name="Kim D."/>
            <person name="Ryu S."/>
            <person name="Kim W."/>
        </authorList>
    </citation>
    <scope>NUCLEOTIDE SEQUENCE [LARGE SCALE GENOMIC DNA]</scope>
    <source>
        <tissue evidence="1">Muscle</tissue>
    </source>
</reference>
<proteinExistence type="predicted"/>
<dbReference type="EMBL" id="VSRR010063484">
    <property type="protein sequence ID" value="MPC83781.1"/>
    <property type="molecule type" value="Genomic_DNA"/>
</dbReference>
<keyword evidence="2" id="KW-1185">Reference proteome</keyword>